<protein>
    <submittedName>
        <fullName evidence="2">N-acetyltransferase</fullName>
    </submittedName>
</protein>
<dbReference type="PROSITE" id="PS51186">
    <property type="entry name" value="GNAT"/>
    <property type="match status" value="1"/>
</dbReference>
<name>A0A8J2U9G3_9GAMM</name>
<comment type="caution">
    <text evidence="2">The sequence shown here is derived from an EMBL/GenBank/DDBJ whole genome shotgun (WGS) entry which is preliminary data.</text>
</comment>
<dbReference type="Proteomes" id="UP000619743">
    <property type="component" value="Unassembled WGS sequence"/>
</dbReference>
<feature type="domain" description="N-acetyltransferase" evidence="1">
    <location>
        <begin position="1"/>
        <end position="147"/>
    </location>
</feature>
<dbReference type="AlphaFoldDB" id="A0A8J2U9G3"/>
<evidence type="ECO:0000313" key="3">
    <source>
        <dbReference type="Proteomes" id="UP000619743"/>
    </source>
</evidence>
<dbReference type="OrthoDB" id="1178186at2"/>
<dbReference type="Pfam" id="PF13673">
    <property type="entry name" value="Acetyltransf_10"/>
    <property type="match status" value="1"/>
</dbReference>
<proteinExistence type="predicted"/>
<dbReference type="InterPro" id="IPR016181">
    <property type="entry name" value="Acyl_CoA_acyltransferase"/>
</dbReference>
<reference evidence="3" key="1">
    <citation type="journal article" date="2019" name="Int. J. Syst. Evol. Microbiol.">
        <title>The Global Catalogue of Microorganisms (GCM) 10K type strain sequencing project: providing services to taxonomists for standard genome sequencing and annotation.</title>
        <authorList>
            <consortium name="The Broad Institute Genomics Platform"/>
            <consortium name="The Broad Institute Genome Sequencing Center for Infectious Disease"/>
            <person name="Wu L."/>
            <person name="Ma J."/>
        </authorList>
    </citation>
    <scope>NUCLEOTIDE SEQUENCE [LARGE SCALE GENOMIC DNA]</scope>
    <source>
        <strain evidence="3">CGMCC 1.10130</strain>
    </source>
</reference>
<dbReference type="InterPro" id="IPR000182">
    <property type="entry name" value="GNAT_dom"/>
</dbReference>
<accession>A0A8J2U9G3</accession>
<dbReference type="GO" id="GO:0016747">
    <property type="term" value="F:acyltransferase activity, transferring groups other than amino-acyl groups"/>
    <property type="evidence" value="ECO:0007669"/>
    <property type="project" value="InterPro"/>
</dbReference>
<keyword evidence="3" id="KW-1185">Reference proteome</keyword>
<evidence type="ECO:0000313" key="2">
    <source>
        <dbReference type="EMBL" id="GGA88194.1"/>
    </source>
</evidence>
<dbReference type="CDD" id="cd04301">
    <property type="entry name" value="NAT_SF"/>
    <property type="match status" value="1"/>
</dbReference>
<gene>
    <name evidence="2" type="ORF">GCM10011369_32910</name>
</gene>
<evidence type="ECO:0000259" key="1">
    <source>
        <dbReference type="PROSITE" id="PS51186"/>
    </source>
</evidence>
<organism evidence="2 3">
    <name type="scientific">Neiella marina</name>
    <dbReference type="NCBI Taxonomy" id="508461"/>
    <lineage>
        <taxon>Bacteria</taxon>
        <taxon>Pseudomonadati</taxon>
        <taxon>Pseudomonadota</taxon>
        <taxon>Gammaproteobacteria</taxon>
        <taxon>Alteromonadales</taxon>
        <taxon>Echinimonadaceae</taxon>
        <taxon>Neiella</taxon>
    </lineage>
</organism>
<dbReference type="RefSeq" id="WP_087507285.1">
    <property type="nucleotide sequence ID" value="NZ_BMDX01000024.1"/>
</dbReference>
<dbReference type="EMBL" id="BMDX01000024">
    <property type="protein sequence ID" value="GGA88194.1"/>
    <property type="molecule type" value="Genomic_DNA"/>
</dbReference>
<dbReference type="SUPFAM" id="SSF55729">
    <property type="entry name" value="Acyl-CoA N-acyltransferases (Nat)"/>
    <property type="match status" value="1"/>
</dbReference>
<dbReference type="Gene3D" id="3.40.630.30">
    <property type="match status" value="1"/>
</dbReference>
<sequence length="147" mass="15805">MELEICAISAADTLAVRLPVLRPGRPAASAVFDGDQEPSTIHLGAVVADEIVAVVSLMKTPMVEQIDQVAYQLRGMATQPQWQGQGLGRQLLSACTDAVDQVKGDIIWCNARAHVVGFYRAAGYQAIGAPFHIVDVGQHQKMFLPLP</sequence>